<evidence type="ECO:0000313" key="1">
    <source>
        <dbReference type="EMBL" id="KAF2894646.1"/>
    </source>
</evidence>
<gene>
    <name evidence="1" type="ORF">ILUMI_11522</name>
</gene>
<name>A0A8K0GD60_IGNLU</name>
<dbReference type="AlphaFoldDB" id="A0A8K0GD60"/>
<dbReference type="Proteomes" id="UP000801492">
    <property type="component" value="Unassembled WGS sequence"/>
</dbReference>
<sequence>MTDRLSKVTCQRSVLVNNILEAQLVAEIAKSDISTKNELEVRYEDAVTNFQTFRELDNQIIGLTSSLGDKEFKTQDEIRSKTA</sequence>
<accession>A0A8K0GD60</accession>
<protein>
    <submittedName>
        <fullName evidence="1">Uncharacterized protein</fullName>
    </submittedName>
</protein>
<proteinExistence type="predicted"/>
<organism evidence="1 2">
    <name type="scientific">Ignelater luminosus</name>
    <name type="common">Cucubano</name>
    <name type="synonym">Pyrophorus luminosus</name>
    <dbReference type="NCBI Taxonomy" id="2038154"/>
    <lineage>
        <taxon>Eukaryota</taxon>
        <taxon>Metazoa</taxon>
        <taxon>Ecdysozoa</taxon>
        <taxon>Arthropoda</taxon>
        <taxon>Hexapoda</taxon>
        <taxon>Insecta</taxon>
        <taxon>Pterygota</taxon>
        <taxon>Neoptera</taxon>
        <taxon>Endopterygota</taxon>
        <taxon>Coleoptera</taxon>
        <taxon>Polyphaga</taxon>
        <taxon>Elateriformia</taxon>
        <taxon>Elateroidea</taxon>
        <taxon>Elateridae</taxon>
        <taxon>Agrypninae</taxon>
        <taxon>Pyrophorini</taxon>
        <taxon>Ignelater</taxon>
    </lineage>
</organism>
<evidence type="ECO:0000313" key="2">
    <source>
        <dbReference type="Proteomes" id="UP000801492"/>
    </source>
</evidence>
<dbReference type="EMBL" id="VTPC01006801">
    <property type="protein sequence ID" value="KAF2894646.1"/>
    <property type="molecule type" value="Genomic_DNA"/>
</dbReference>
<reference evidence="1" key="1">
    <citation type="submission" date="2019-08" db="EMBL/GenBank/DDBJ databases">
        <title>The genome of the North American firefly Photinus pyralis.</title>
        <authorList>
            <consortium name="Photinus pyralis genome working group"/>
            <person name="Fallon T.R."/>
            <person name="Sander Lower S.E."/>
            <person name="Weng J.-K."/>
        </authorList>
    </citation>
    <scope>NUCLEOTIDE SEQUENCE</scope>
    <source>
        <strain evidence="1">TRF0915ILg1</strain>
        <tissue evidence="1">Whole body</tissue>
    </source>
</reference>
<keyword evidence="2" id="KW-1185">Reference proteome</keyword>
<comment type="caution">
    <text evidence="1">The sequence shown here is derived from an EMBL/GenBank/DDBJ whole genome shotgun (WGS) entry which is preliminary data.</text>
</comment>